<accession>A0A9D4CEK5</accession>
<name>A0A9D4CEK5_DREPO</name>
<reference evidence="1" key="1">
    <citation type="journal article" date="2019" name="bioRxiv">
        <title>The Genome of the Zebra Mussel, Dreissena polymorpha: A Resource for Invasive Species Research.</title>
        <authorList>
            <person name="McCartney M.A."/>
            <person name="Auch B."/>
            <person name="Kono T."/>
            <person name="Mallez S."/>
            <person name="Zhang Y."/>
            <person name="Obille A."/>
            <person name="Becker A."/>
            <person name="Abrahante J.E."/>
            <person name="Garbe J."/>
            <person name="Badalamenti J.P."/>
            <person name="Herman A."/>
            <person name="Mangelson H."/>
            <person name="Liachko I."/>
            <person name="Sullivan S."/>
            <person name="Sone E.D."/>
            <person name="Koren S."/>
            <person name="Silverstein K.A.T."/>
            <person name="Beckman K.B."/>
            <person name="Gohl D.M."/>
        </authorList>
    </citation>
    <scope>NUCLEOTIDE SEQUENCE</scope>
    <source>
        <strain evidence="1">Duluth1</strain>
        <tissue evidence="1">Whole animal</tissue>
    </source>
</reference>
<comment type="caution">
    <text evidence="1">The sequence shown here is derived from an EMBL/GenBank/DDBJ whole genome shotgun (WGS) entry which is preliminary data.</text>
</comment>
<evidence type="ECO:0000313" key="1">
    <source>
        <dbReference type="EMBL" id="KAH3722008.1"/>
    </source>
</evidence>
<sequence length="105" mass="11851">MTCQSTVTMTVMMEPLLQSMLDCDNTVTMVPNVTMVPYVASATVTMTVTMVPNVTINVTMTVTIISRQWYQYIECQTETMVPTITETRIPTMVPTIIHVILMLKR</sequence>
<dbReference type="Proteomes" id="UP000828390">
    <property type="component" value="Unassembled WGS sequence"/>
</dbReference>
<protein>
    <submittedName>
        <fullName evidence="1">Uncharacterized protein</fullName>
    </submittedName>
</protein>
<dbReference type="AlphaFoldDB" id="A0A9D4CEK5"/>
<organism evidence="1 2">
    <name type="scientific">Dreissena polymorpha</name>
    <name type="common">Zebra mussel</name>
    <name type="synonym">Mytilus polymorpha</name>
    <dbReference type="NCBI Taxonomy" id="45954"/>
    <lineage>
        <taxon>Eukaryota</taxon>
        <taxon>Metazoa</taxon>
        <taxon>Spiralia</taxon>
        <taxon>Lophotrochozoa</taxon>
        <taxon>Mollusca</taxon>
        <taxon>Bivalvia</taxon>
        <taxon>Autobranchia</taxon>
        <taxon>Heteroconchia</taxon>
        <taxon>Euheterodonta</taxon>
        <taxon>Imparidentia</taxon>
        <taxon>Neoheterodontei</taxon>
        <taxon>Myida</taxon>
        <taxon>Dreissenoidea</taxon>
        <taxon>Dreissenidae</taxon>
        <taxon>Dreissena</taxon>
    </lineage>
</organism>
<keyword evidence="2" id="KW-1185">Reference proteome</keyword>
<proteinExistence type="predicted"/>
<gene>
    <name evidence="1" type="ORF">DPMN_064957</name>
</gene>
<reference evidence="1" key="2">
    <citation type="submission" date="2020-11" db="EMBL/GenBank/DDBJ databases">
        <authorList>
            <person name="McCartney M.A."/>
            <person name="Auch B."/>
            <person name="Kono T."/>
            <person name="Mallez S."/>
            <person name="Becker A."/>
            <person name="Gohl D.M."/>
            <person name="Silverstein K.A.T."/>
            <person name="Koren S."/>
            <person name="Bechman K.B."/>
            <person name="Herman A."/>
            <person name="Abrahante J.E."/>
            <person name="Garbe J."/>
        </authorList>
    </citation>
    <scope>NUCLEOTIDE SEQUENCE</scope>
    <source>
        <strain evidence="1">Duluth1</strain>
        <tissue evidence="1">Whole animal</tissue>
    </source>
</reference>
<evidence type="ECO:0000313" key="2">
    <source>
        <dbReference type="Proteomes" id="UP000828390"/>
    </source>
</evidence>
<dbReference type="EMBL" id="JAIWYP010000013">
    <property type="protein sequence ID" value="KAH3722008.1"/>
    <property type="molecule type" value="Genomic_DNA"/>
</dbReference>